<evidence type="ECO:0000313" key="1">
    <source>
        <dbReference type="EMBL" id="QKZ20383.1"/>
    </source>
</evidence>
<organism evidence="1 2">
    <name type="scientific">Streptomyces chartreusis</name>
    <dbReference type="NCBI Taxonomy" id="1969"/>
    <lineage>
        <taxon>Bacteria</taxon>
        <taxon>Bacillati</taxon>
        <taxon>Actinomycetota</taxon>
        <taxon>Actinomycetes</taxon>
        <taxon>Kitasatosporales</taxon>
        <taxon>Streptomycetaceae</taxon>
        <taxon>Streptomyces</taxon>
    </lineage>
</organism>
<sequence>MLARIRKRLQGQQPRPHIHRWKVTKYLYVEACSLDRSVTLERRPNPKCSVCEGDGYLTEFINWTDEYAGDCPTCPQPRRLALMVYGPPQPTNYHNDPPF</sequence>
<dbReference type="RefSeq" id="WP_176576443.1">
    <property type="nucleotide sequence ID" value="NZ_CP056041.1"/>
</dbReference>
<evidence type="ECO:0000313" key="2">
    <source>
        <dbReference type="Proteomes" id="UP000509418"/>
    </source>
</evidence>
<accession>A0A7H8TA43</accession>
<name>A0A7H8TA43_STRCX</name>
<protein>
    <submittedName>
        <fullName evidence="1">Uncharacterized protein</fullName>
    </submittedName>
</protein>
<dbReference type="EMBL" id="CP056041">
    <property type="protein sequence ID" value="QKZ20383.1"/>
    <property type="molecule type" value="Genomic_DNA"/>
</dbReference>
<reference evidence="1 2" key="1">
    <citation type="submission" date="2020-06" db="EMBL/GenBank/DDBJ databases">
        <title>Genome mining for natural products.</title>
        <authorList>
            <person name="Zhang B."/>
            <person name="Shi J."/>
            <person name="Ge H."/>
        </authorList>
    </citation>
    <scope>NUCLEOTIDE SEQUENCE [LARGE SCALE GENOMIC DNA]</scope>
    <source>
        <strain evidence="1 2">NA02069</strain>
    </source>
</reference>
<dbReference type="AlphaFoldDB" id="A0A7H8TA43"/>
<dbReference type="Proteomes" id="UP000509418">
    <property type="component" value="Chromosome"/>
</dbReference>
<keyword evidence="2" id="KW-1185">Reference proteome</keyword>
<gene>
    <name evidence="1" type="ORF">HUT05_25350</name>
</gene>
<proteinExistence type="predicted"/>